<comment type="cofactor">
    <cofactor evidence="8">
        <name>Zn(2+)</name>
        <dbReference type="ChEBI" id="CHEBI:29105"/>
    </cofactor>
    <text evidence="8">Binds 1 zinc ion.</text>
</comment>
<dbReference type="NCBIfam" id="TIGR00059">
    <property type="entry name" value="L17"/>
    <property type="match status" value="1"/>
</dbReference>
<keyword evidence="4 8" id="KW-0378">Hydrolase</keyword>
<feature type="domain" description="Peptidase M3A/M3B catalytic" evidence="9">
    <location>
        <begin position="421"/>
        <end position="842"/>
    </location>
</feature>
<keyword evidence="11" id="KW-1185">Reference proteome</keyword>
<dbReference type="GO" id="GO:0006518">
    <property type="term" value="P:peptide metabolic process"/>
    <property type="evidence" value="ECO:0007669"/>
    <property type="project" value="TreeGrafter"/>
</dbReference>
<dbReference type="GO" id="GO:0005840">
    <property type="term" value="C:ribosome"/>
    <property type="evidence" value="ECO:0007669"/>
    <property type="project" value="UniProtKB-KW"/>
</dbReference>
<evidence type="ECO:0000256" key="2">
    <source>
        <dbReference type="ARBA" id="ARBA00022670"/>
    </source>
</evidence>
<evidence type="ECO:0000313" key="10">
    <source>
        <dbReference type="EMBL" id="PJF16637.1"/>
    </source>
</evidence>
<dbReference type="Pfam" id="PF01196">
    <property type="entry name" value="Ribosomal_L17"/>
    <property type="match status" value="1"/>
</dbReference>
<comment type="similarity">
    <text evidence="1 8">Belongs to the peptidase M3 family.</text>
</comment>
<comment type="caution">
    <text evidence="10">The sequence shown here is derived from an EMBL/GenBank/DDBJ whole genome shotgun (WGS) entry which is preliminary data.</text>
</comment>
<dbReference type="PANTHER" id="PTHR11804:SF84">
    <property type="entry name" value="SACCHAROLYSIN"/>
    <property type="match status" value="1"/>
</dbReference>
<sequence length="847" mass="96876">MRHGNAFNKLSRSPEKRARMMRSLVTHLLLHERILTTTPRAKSLRPLVERLITRARSAPANILARHINLPAVVSKLQGELTDRYRSRSGGYTRIWPAGRRDSDCAPVSVIELLDSPFEMKTVFEKFKEKSPPLKTRPYPTPFVFSTRPLLNLLKPTTYEHRGCQQTLLSYPNLSIPSAINPPPYSGINFYCHGNIGRRFLSLTGMTVATSAMRILPKLNFNLKPDEILNLTRLVLEKCVTELDRVGAVPAPQCTFQNVIWPLSQLETTVRTELSAATFLQYVSPVDAVRDASVEATKLIDQYSIDKETREDLFNVTKCVYENKTEMASLDNESRRLVDKMLLEFKHNGLGLPAEKRSELKTKRKRLAELGVEFSKNMNEDKTEMLLTGEELEGCPSDFIEGLEQRDGKYVLTMKYPDVFGVLKNAKREEVRQRMDIAFNSRCRINAPLLEEAVQLRFECAKLLGYASHAEFQLEERLAKSHKAVLEFESDLRAKLTPLAKEELNKLKKWKKNETSRDDFYSWDYHVLEKEYAIDNEKLKEYYSLDMVMDEMLKIYEEVLSLKFTHVADGPIWHADVRLYEVTDRESGEMVGHIYLDLFPRDGKYTHAACFDVQPGCIMDIQTQSNRQYPAAAMVANFSKPTTGKPSLLKHDEVVTLFHELGHAMHDMCAKTKYSRFHGTSVETDFVEAPSQMLENMLKRIARHYLRPTETLTDDFIAQLVRAKNFNAGLLNLRQVFFGLFDMTIHSIQAPIKEALNNETIDQLYARLRAEIALIPQPDNVTPASSFGHMMGGYDAGYYGYLWSQVFSADMFYSRFKKEGLQSSKVGLDYRYKILGPGGSRYGIMCAA</sequence>
<keyword evidence="5 8" id="KW-0862">Zinc</keyword>
<keyword evidence="2 8" id="KW-0645">Protease</keyword>
<gene>
    <name evidence="10" type="ORF">PSACC_03556</name>
</gene>
<dbReference type="InterPro" id="IPR024079">
    <property type="entry name" value="MetalloPept_cat_dom_sf"/>
</dbReference>
<dbReference type="InterPro" id="IPR000456">
    <property type="entry name" value="Ribosomal_bL17"/>
</dbReference>
<dbReference type="GO" id="GO:0006508">
    <property type="term" value="P:proteolysis"/>
    <property type="evidence" value="ECO:0007669"/>
    <property type="project" value="UniProtKB-KW"/>
</dbReference>
<organism evidence="10 11">
    <name type="scientific">Paramicrosporidium saccamoebae</name>
    <dbReference type="NCBI Taxonomy" id="1246581"/>
    <lineage>
        <taxon>Eukaryota</taxon>
        <taxon>Fungi</taxon>
        <taxon>Fungi incertae sedis</taxon>
        <taxon>Cryptomycota</taxon>
        <taxon>Cryptomycota incertae sedis</taxon>
        <taxon>Paramicrosporidium</taxon>
    </lineage>
</organism>
<keyword evidence="7" id="KW-0689">Ribosomal protein</keyword>
<dbReference type="Proteomes" id="UP000240830">
    <property type="component" value="Unassembled WGS sequence"/>
</dbReference>
<evidence type="ECO:0000313" key="11">
    <source>
        <dbReference type="Proteomes" id="UP000240830"/>
    </source>
</evidence>
<dbReference type="Gene3D" id="1.20.1050.40">
    <property type="entry name" value="Endopeptidase. Chain P, domain 1"/>
    <property type="match status" value="1"/>
</dbReference>
<name>A0A2H9TFT2_9FUNG</name>
<reference evidence="10 11" key="1">
    <citation type="submission" date="2016-10" db="EMBL/GenBank/DDBJ databases">
        <title>The genome of Paramicrosporidium saccamoebae is the missing link in understanding Cryptomycota and Microsporidia evolution.</title>
        <authorList>
            <person name="Quandt C.A."/>
            <person name="Beaudet D."/>
            <person name="Corsaro D."/>
            <person name="Michel R."/>
            <person name="Corradi N."/>
            <person name="James T."/>
        </authorList>
    </citation>
    <scope>NUCLEOTIDE SEQUENCE [LARGE SCALE GENOMIC DNA]</scope>
    <source>
        <strain evidence="10 11">KSL3</strain>
    </source>
</reference>
<evidence type="ECO:0000256" key="3">
    <source>
        <dbReference type="ARBA" id="ARBA00022723"/>
    </source>
</evidence>
<dbReference type="GO" id="GO:0046872">
    <property type="term" value="F:metal ion binding"/>
    <property type="evidence" value="ECO:0007669"/>
    <property type="project" value="UniProtKB-UniRule"/>
</dbReference>
<dbReference type="OrthoDB" id="534666at2759"/>
<dbReference type="InterPro" id="IPR036373">
    <property type="entry name" value="Ribosomal_bL17_sf"/>
</dbReference>
<dbReference type="InterPro" id="IPR047859">
    <property type="entry name" value="Ribosomal_bL17_CS"/>
</dbReference>
<accession>A0A2H9TFT2</accession>
<protein>
    <submittedName>
        <fullName evidence="10">Neurolysin/Thimet oligopeptidase 2 domain-containing protein</fullName>
    </submittedName>
</protein>
<evidence type="ECO:0000259" key="9">
    <source>
        <dbReference type="Pfam" id="PF01432"/>
    </source>
</evidence>
<keyword evidence="3 8" id="KW-0479">Metal-binding</keyword>
<dbReference type="GO" id="GO:0005758">
    <property type="term" value="C:mitochondrial intermembrane space"/>
    <property type="evidence" value="ECO:0007669"/>
    <property type="project" value="TreeGrafter"/>
</dbReference>
<keyword evidence="7" id="KW-0687">Ribonucleoprotein</keyword>
<evidence type="ECO:0000256" key="1">
    <source>
        <dbReference type="ARBA" id="ARBA00006040"/>
    </source>
</evidence>
<evidence type="ECO:0000256" key="7">
    <source>
        <dbReference type="RuleBase" id="RU000660"/>
    </source>
</evidence>
<dbReference type="EMBL" id="MTSL01000213">
    <property type="protein sequence ID" value="PJF16637.1"/>
    <property type="molecule type" value="Genomic_DNA"/>
</dbReference>
<comment type="similarity">
    <text evidence="7">Belongs to the bacterial ribosomal protein bL17 family.</text>
</comment>
<dbReference type="Pfam" id="PF01432">
    <property type="entry name" value="Peptidase_M3"/>
    <property type="match status" value="1"/>
</dbReference>
<evidence type="ECO:0000256" key="4">
    <source>
        <dbReference type="ARBA" id="ARBA00022801"/>
    </source>
</evidence>
<dbReference type="PANTHER" id="PTHR11804">
    <property type="entry name" value="PROTEASE M3 THIMET OLIGOPEPTIDASE-RELATED"/>
    <property type="match status" value="1"/>
</dbReference>
<dbReference type="PROSITE" id="PS01167">
    <property type="entry name" value="RIBOSOMAL_L17"/>
    <property type="match status" value="1"/>
</dbReference>
<dbReference type="GO" id="GO:0006412">
    <property type="term" value="P:translation"/>
    <property type="evidence" value="ECO:0007669"/>
    <property type="project" value="InterPro"/>
</dbReference>
<dbReference type="GO" id="GO:0004222">
    <property type="term" value="F:metalloendopeptidase activity"/>
    <property type="evidence" value="ECO:0007669"/>
    <property type="project" value="InterPro"/>
</dbReference>
<dbReference type="InterPro" id="IPR001567">
    <property type="entry name" value="Pept_M3A_M3B_dom"/>
</dbReference>
<dbReference type="STRING" id="1246581.A0A2H9TFT2"/>
<proteinExistence type="inferred from homology"/>
<dbReference type="InterPro" id="IPR024080">
    <property type="entry name" value="Neurolysin/TOP_N"/>
</dbReference>
<dbReference type="AlphaFoldDB" id="A0A2H9TFT2"/>
<dbReference type="Gene3D" id="3.90.1030.10">
    <property type="entry name" value="Ribosomal protein L17"/>
    <property type="match status" value="1"/>
</dbReference>
<dbReference type="GO" id="GO:1990904">
    <property type="term" value="C:ribonucleoprotein complex"/>
    <property type="evidence" value="ECO:0007669"/>
    <property type="project" value="UniProtKB-KW"/>
</dbReference>
<dbReference type="InterPro" id="IPR045090">
    <property type="entry name" value="Pept_M3A_M3B"/>
</dbReference>
<keyword evidence="6 8" id="KW-0482">Metalloprotease</keyword>
<dbReference type="SUPFAM" id="SSF55486">
    <property type="entry name" value="Metalloproteases ('zincins'), catalytic domain"/>
    <property type="match status" value="1"/>
</dbReference>
<dbReference type="InterPro" id="IPR024077">
    <property type="entry name" value="Neurolysin/TOP_dom2"/>
</dbReference>
<dbReference type="FunFam" id="3.40.390.10:FF:000006">
    <property type="entry name" value="Thimet oligopeptidase 1"/>
    <property type="match status" value="1"/>
</dbReference>
<dbReference type="CDD" id="cd06455">
    <property type="entry name" value="M3A_TOP"/>
    <property type="match status" value="1"/>
</dbReference>
<evidence type="ECO:0000256" key="8">
    <source>
        <dbReference type="RuleBase" id="RU003435"/>
    </source>
</evidence>
<evidence type="ECO:0000256" key="6">
    <source>
        <dbReference type="ARBA" id="ARBA00023049"/>
    </source>
</evidence>
<evidence type="ECO:0000256" key="5">
    <source>
        <dbReference type="ARBA" id="ARBA00022833"/>
    </source>
</evidence>
<dbReference type="GO" id="GO:0003735">
    <property type="term" value="F:structural constituent of ribosome"/>
    <property type="evidence" value="ECO:0007669"/>
    <property type="project" value="InterPro"/>
</dbReference>
<dbReference type="Gene3D" id="3.40.390.10">
    <property type="entry name" value="Collagenase (Catalytic Domain)"/>
    <property type="match status" value="1"/>
</dbReference>
<dbReference type="Gene3D" id="1.10.1370.10">
    <property type="entry name" value="Neurolysin, domain 3"/>
    <property type="match status" value="1"/>
</dbReference>
<dbReference type="SUPFAM" id="SSF64263">
    <property type="entry name" value="Prokaryotic ribosomal protein L17"/>
    <property type="match status" value="1"/>
</dbReference>